<dbReference type="InterPro" id="IPR012681">
    <property type="entry name" value="NCS1"/>
</dbReference>
<dbReference type="GO" id="GO:0005886">
    <property type="term" value="C:plasma membrane"/>
    <property type="evidence" value="ECO:0007669"/>
    <property type="project" value="TreeGrafter"/>
</dbReference>
<sequence length="565" mass="62752">MAKILRGRFESAGANLKAKTKRSGWVLPKEETSFADKDSWSNIDSDVTPVERRTWTSLTIFGFWMSDAMNAQGWMSPAAIIALGLTWREAIYCIILGLSITAIPLVLNGAIGAHLHVPFPIAARSSFGFTFARFAVVTRMITALFWHAIQTYTGSTALTQMIRAIFPSYLDIPNHLPESAGITTQQLLSHFLFWSIQFPFLLIPPHKLKWFFIFKVVVTVTVSVAVVIAMTSKAGGTGDIWDQEYRVSGSERNWMILASMMSQSSGWATMATNVPDFTRYLKHSRGVYWQGFFLPFISLMLGLAGIISCSASNVVYGEYIWDPLVLASKWHGPSGRCGAFFVGFCWVVAQIGTNLSANVISYANDMVNLFPKYISIRRGVIFATITAGWIMVPWKIVHSASSLLTFMAGLAIFLAPISAITATDYWFVKKRHIDVPSLYRKRARYHYWKGANWRAAVAFLISVCPNVPGLANAVNPDVSIGTGIRHLYNMNYLWGLFSAAIVYWSLSHFFPASETLLQESILDDRGDVTPSGGDGEYETYISSAGSGKDEVEISVEGKKRDFEAV</sequence>
<dbReference type="EMBL" id="KB456261">
    <property type="protein sequence ID" value="EMF15471.1"/>
    <property type="molecule type" value="Genomic_DNA"/>
</dbReference>
<reference evidence="8 9" key="1">
    <citation type="journal article" date="2012" name="PLoS Pathog.">
        <title>Diverse lifestyles and strategies of plant pathogenesis encoded in the genomes of eighteen Dothideomycetes fungi.</title>
        <authorList>
            <person name="Ohm R.A."/>
            <person name="Feau N."/>
            <person name="Henrissat B."/>
            <person name="Schoch C.L."/>
            <person name="Horwitz B.A."/>
            <person name="Barry K.W."/>
            <person name="Condon B.J."/>
            <person name="Copeland A.C."/>
            <person name="Dhillon B."/>
            <person name="Glaser F."/>
            <person name="Hesse C.N."/>
            <person name="Kosti I."/>
            <person name="LaButti K."/>
            <person name="Lindquist E.A."/>
            <person name="Lucas S."/>
            <person name="Salamov A.A."/>
            <person name="Bradshaw R.E."/>
            <person name="Ciuffetti L."/>
            <person name="Hamelin R.C."/>
            <person name="Kema G.H.J."/>
            <person name="Lawrence C."/>
            <person name="Scott J.A."/>
            <person name="Spatafora J.W."/>
            <person name="Turgeon B.G."/>
            <person name="de Wit P.J.G.M."/>
            <person name="Zhong S."/>
            <person name="Goodwin S.B."/>
            <person name="Grigoriev I.V."/>
        </authorList>
    </citation>
    <scope>NUCLEOTIDE SEQUENCE [LARGE SCALE GENOMIC DNA]</scope>
    <source>
        <strain evidence="8 9">SO2202</strain>
    </source>
</reference>
<dbReference type="GeneID" id="27899538"/>
<protein>
    <submittedName>
        <fullName evidence="8">Allantoin permease</fullName>
    </submittedName>
</protein>
<accession>M3C5D7</accession>
<dbReference type="AlphaFoldDB" id="M3C5D7"/>
<gene>
    <name evidence="8" type="ORF">SEPMUDRAFT_131152</name>
</gene>
<feature type="transmembrane region" description="Helical" evidence="7">
    <location>
        <begin position="338"/>
        <end position="360"/>
    </location>
</feature>
<keyword evidence="3 7" id="KW-0812">Transmembrane</keyword>
<dbReference type="InterPro" id="IPR045225">
    <property type="entry name" value="Uracil/uridine/allantoin_perm"/>
</dbReference>
<dbReference type="PANTHER" id="PTHR30618:SF0">
    <property type="entry name" value="PURINE-URACIL PERMEASE NCS1"/>
    <property type="match status" value="1"/>
</dbReference>
<keyword evidence="5 7" id="KW-0472">Membrane</keyword>
<dbReference type="OMA" id="TAGWIMV"/>
<organism evidence="8 9">
    <name type="scientific">Sphaerulina musiva (strain SO2202)</name>
    <name type="common">Poplar stem canker fungus</name>
    <name type="synonym">Septoria musiva</name>
    <dbReference type="NCBI Taxonomy" id="692275"/>
    <lineage>
        <taxon>Eukaryota</taxon>
        <taxon>Fungi</taxon>
        <taxon>Dikarya</taxon>
        <taxon>Ascomycota</taxon>
        <taxon>Pezizomycotina</taxon>
        <taxon>Dothideomycetes</taxon>
        <taxon>Dothideomycetidae</taxon>
        <taxon>Mycosphaerellales</taxon>
        <taxon>Mycosphaerellaceae</taxon>
        <taxon>Sphaerulina</taxon>
    </lineage>
</organism>
<feature type="transmembrane region" description="Helical" evidence="7">
    <location>
        <begin position="90"/>
        <end position="111"/>
    </location>
</feature>
<feature type="transmembrane region" description="Helical" evidence="7">
    <location>
        <begin position="451"/>
        <end position="471"/>
    </location>
</feature>
<dbReference type="CDD" id="cd11482">
    <property type="entry name" value="SLC-NCS1sbd_NRT1-like"/>
    <property type="match status" value="1"/>
</dbReference>
<comment type="subcellular location">
    <subcellularLocation>
        <location evidence="1">Membrane</location>
        <topology evidence="1">Multi-pass membrane protein</topology>
    </subcellularLocation>
</comment>
<feature type="transmembrane region" description="Helical" evidence="7">
    <location>
        <begin position="292"/>
        <end position="316"/>
    </location>
</feature>
<dbReference type="Proteomes" id="UP000016931">
    <property type="component" value="Unassembled WGS sequence"/>
</dbReference>
<dbReference type="OrthoDB" id="2018619at2759"/>
<evidence type="ECO:0000313" key="8">
    <source>
        <dbReference type="EMBL" id="EMF15471.1"/>
    </source>
</evidence>
<evidence type="ECO:0000256" key="7">
    <source>
        <dbReference type="SAM" id="Phobius"/>
    </source>
</evidence>
<dbReference type="eggNOG" id="KOG2466">
    <property type="taxonomic scope" value="Eukaryota"/>
</dbReference>
<feature type="transmembrane region" description="Helical" evidence="7">
    <location>
        <begin position="252"/>
        <end position="271"/>
    </location>
</feature>
<dbReference type="Pfam" id="PF02133">
    <property type="entry name" value="Transp_cyt_pur"/>
    <property type="match status" value="1"/>
</dbReference>
<keyword evidence="9" id="KW-1185">Reference proteome</keyword>
<evidence type="ECO:0000256" key="6">
    <source>
        <dbReference type="SAM" id="MobiDB-lite"/>
    </source>
</evidence>
<dbReference type="PANTHER" id="PTHR30618">
    <property type="entry name" value="NCS1 FAMILY PURINE/PYRIMIDINE TRANSPORTER"/>
    <property type="match status" value="1"/>
</dbReference>
<feature type="transmembrane region" description="Helical" evidence="7">
    <location>
        <begin position="210"/>
        <end position="232"/>
    </location>
</feature>
<feature type="transmembrane region" description="Helical" evidence="7">
    <location>
        <begin position="380"/>
        <end position="397"/>
    </location>
</feature>
<dbReference type="RefSeq" id="XP_016763592.1">
    <property type="nucleotide sequence ID" value="XM_016902401.1"/>
</dbReference>
<dbReference type="Gene3D" id="1.10.4160.10">
    <property type="entry name" value="Hydantoin permease"/>
    <property type="match status" value="1"/>
</dbReference>
<evidence type="ECO:0000313" key="9">
    <source>
        <dbReference type="Proteomes" id="UP000016931"/>
    </source>
</evidence>
<dbReference type="InterPro" id="IPR001248">
    <property type="entry name" value="Pur-cyt_permease"/>
</dbReference>
<dbReference type="GO" id="GO:0015205">
    <property type="term" value="F:nucleobase transmembrane transporter activity"/>
    <property type="evidence" value="ECO:0007669"/>
    <property type="project" value="TreeGrafter"/>
</dbReference>
<feature type="transmembrane region" description="Helical" evidence="7">
    <location>
        <begin position="403"/>
        <end position="428"/>
    </location>
</feature>
<comment type="similarity">
    <text evidence="2">Belongs to the purine-cytosine permease (2.A.39) family.</text>
</comment>
<evidence type="ECO:0000256" key="2">
    <source>
        <dbReference type="ARBA" id="ARBA00008974"/>
    </source>
</evidence>
<feature type="transmembrane region" description="Helical" evidence="7">
    <location>
        <begin position="491"/>
        <end position="510"/>
    </location>
</feature>
<keyword evidence="4 7" id="KW-1133">Transmembrane helix</keyword>
<evidence type="ECO:0000256" key="5">
    <source>
        <dbReference type="ARBA" id="ARBA00023136"/>
    </source>
</evidence>
<proteinExistence type="inferred from homology"/>
<evidence type="ECO:0000256" key="1">
    <source>
        <dbReference type="ARBA" id="ARBA00004141"/>
    </source>
</evidence>
<name>M3C5D7_SPHMS</name>
<evidence type="ECO:0000256" key="4">
    <source>
        <dbReference type="ARBA" id="ARBA00022989"/>
    </source>
</evidence>
<feature type="region of interest" description="Disordered" evidence="6">
    <location>
        <begin position="527"/>
        <end position="548"/>
    </location>
</feature>
<dbReference type="HOGENOM" id="CLU_021555_4_1_1"/>
<dbReference type="NCBIfam" id="TIGR00800">
    <property type="entry name" value="ncs1"/>
    <property type="match status" value="1"/>
</dbReference>
<evidence type="ECO:0000256" key="3">
    <source>
        <dbReference type="ARBA" id="ARBA00022692"/>
    </source>
</evidence>